<protein>
    <recommendedName>
        <fullName evidence="2">Zinc-ribbon domain-containing protein</fullName>
    </recommendedName>
</protein>
<sequence>MSNQELVGGVSTKMFSLGKWLSLIFAILALLAVIFVAIELLTLGSSFKTPSFDTQARQTMIGSLTTQQSNVAQQKEQLKLSRDYGSRVISIISKYGIQDVKMNQIIHLLLQMPPEYRHDFVSGWSDYVRDGIDYAKKNGVYQAQNTSIANSFLGASVSEGTADILTQQYINEFSNAIEASKTKKREDHFRRLSLFAFIVSAVIVFILAMVLPVLVQIEKNTRSLFQLGLVAPTGATPVTNTSVIAKTPQVPNNLCPKCHAPVTDDDVFCGNCGADLR</sequence>
<keyword evidence="1" id="KW-1133">Transmembrane helix</keyword>
<reference evidence="3 4" key="1">
    <citation type="submission" date="2019-03" db="EMBL/GenBank/DDBJ databases">
        <title>New insights into Acidothiobacillus thiooxidans sulfur metabolism through coupled gene expression, solution geochemistry, microscopy and spectroscopy analyses.</title>
        <authorList>
            <person name="Camacho D."/>
            <person name="Frazao R."/>
            <person name="Fouillen A."/>
            <person name="Nanci A."/>
            <person name="Lang B.F."/>
            <person name="Apte S.C."/>
            <person name="Baron C."/>
            <person name="Warren L.A."/>
        </authorList>
    </citation>
    <scope>NUCLEOTIDE SEQUENCE [LARGE SCALE GENOMIC DNA]</scope>
    <source>
        <strain evidence="3 4">ATCC 19377</strain>
    </source>
</reference>
<dbReference type="RefSeq" id="WP_142089147.1">
    <property type="nucleotide sequence ID" value="NZ_SZUV01000002.1"/>
</dbReference>
<evidence type="ECO:0000256" key="1">
    <source>
        <dbReference type="SAM" id="Phobius"/>
    </source>
</evidence>
<comment type="caution">
    <text evidence="3">The sequence shown here is derived from an EMBL/GenBank/DDBJ whole genome shotgun (WGS) entry which is preliminary data.</text>
</comment>
<dbReference type="AlphaFoldDB" id="A0A543Q082"/>
<accession>A0A543Q082</accession>
<evidence type="ECO:0000259" key="2">
    <source>
        <dbReference type="Pfam" id="PF13240"/>
    </source>
</evidence>
<dbReference type="Pfam" id="PF13240">
    <property type="entry name" value="Zn_Ribbon_1"/>
    <property type="match status" value="1"/>
</dbReference>
<proteinExistence type="predicted"/>
<feature type="transmembrane region" description="Helical" evidence="1">
    <location>
        <begin position="192"/>
        <end position="215"/>
    </location>
</feature>
<keyword evidence="1" id="KW-0812">Transmembrane</keyword>
<dbReference type="InterPro" id="IPR026870">
    <property type="entry name" value="Zinc_ribbon_dom"/>
</dbReference>
<evidence type="ECO:0000313" key="4">
    <source>
        <dbReference type="Proteomes" id="UP000315403"/>
    </source>
</evidence>
<feature type="domain" description="Zinc-ribbon" evidence="2">
    <location>
        <begin position="255"/>
        <end position="276"/>
    </location>
</feature>
<dbReference type="Proteomes" id="UP000315403">
    <property type="component" value="Unassembled WGS sequence"/>
</dbReference>
<evidence type="ECO:0000313" key="3">
    <source>
        <dbReference type="EMBL" id="TQN49729.1"/>
    </source>
</evidence>
<dbReference type="EMBL" id="SZUV01000002">
    <property type="protein sequence ID" value="TQN49729.1"/>
    <property type="molecule type" value="Genomic_DNA"/>
</dbReference>
<gene>
    <name evidence="3" type="ORF">DLNHIDIE_02514</name>
</gene>
<keyword evidence="1" id="KW-0472">Membrane</keyword>
<name>A0A543Q082_ACITH</name>
<organism evidence="3 4">
    <name type="scientific">Acidithiobacillus thiooxidans ATCC 19377</name>
    <dbReference type="NCBI Taxonomy" id="637390"/>
    <lineage>
        <taxon>Bacteria</taxon>
        <taxon>Pseudomonadati</taxon>
        <taxon>Pseudomonadota</taxon>
        <taxon>Acidithiobacillia</taxon>
        <taxon>Acidithiobacillales</taxon>
        <taxon>Acidithiobacillaceae</taxon>
        <taxon>Acidithiobacillus</taxon>
    </lineage>
</organism>
<feature type="transmembrane region" description="Helical" evidence="1">
    <location>
        <begin position="20"/>
        <end position="41"/>
    </location>
</feature>